<feature type="transmembrane region" description="Helical" evidence="4">
    <location>
        <begin position="52"/>
        <end position="76"/>
    </location>
</feature>
<dbReference type="GO" id="GO:0004888">
    <property type="term" value="F:transmembrane signaling receptor activity"/>
    <property type="evidence" value="ECO:0007669"/>
    <property type="project" value="InterPro"/>
</dbReference>
<dbReference type="OrthoDB" id="9807021at2"/>
<protein>
    <submittedName>
        <fullName evidence="6">Methyl-accepting chemotaxis protein</fullName>
    </submittedName>
</protein>
<dbReference type="PROSITE" id="PS50111">
    <property type="entry name" value="CHEMOTAXIS_TRANSDUC_2"/>
    <property type="match status" value="1"/>
</dbReference>
<dbReference type="PRINTS" id="PR00260">
    <property type="entry name" value="CHEMTRNSDUCR"/>
</dbReference>
<comment type="similarity">
    <text evidence="2">Belongs to the methyl-accepting chemotaxis (MCP) protein family.</text>
</comment>
<evidence type="ECO:0000256" key="2">
    <source>
        <dbReference type="ARBA" id="ARBA00029447"/>
    </source>
</evidence>
<dbReference type="EMBL" id="FOHE01000003">
    <property type="protein sequence ID" value="SES92799.1"/>
    <property type="molecule type" value="Genomic_DNA"/>
</dbReference>
<accession>A0A1I0AF58</accession>
<keyword evidence="1 3" id="KW-0807">Transducer</keyword>
<dbReference type="GO" id="GO:0007165">
    <property type="term" value="P:signal transduction"/>
    <property type="evidence" value="ECO:0007669"/>
    <property type="project" value="UniProtKB-KW"/>
</dbReference>
<dbReference type="Pfam" id="PF00015">
    <property type="entry name" value="MCPsignal"/>
    <property type="match status" value="1"/>
</dbReference>
<keyword evidence="4" id="KW-0812">Transmembrane</keyword>
<organism evidence="6 7">
    <name type="scientific">Oceanobacillus limi</name>
    <dbReference type="NCBI Taxonomy" id="930131"/>
    <lineage>
        <taxon>Bacteria</taxon>
        <taxon>Bacillati</taxon>
        <taxon>Bacillota</taxon>
        <taxon>Bacilli</taxon>
        <taxon>Bacillales</taxon>
        <taxon>Bacillaceae</taxon>
        <taxon>Oceanobacillus</taxon>
    </lineage>
</organism>
<dbReference type="GO" id="GO:0016020">
    <property type="term" value="C:membrane"/>
    <property type="evidence" value="ECO:0007669"/>
    <property type="project" value="InterPro"/>
</dbReference>
<dbReference type="RefSeq" id="WP_090867606.1">
    <property type="nucleotide sequence ID" value="NZ_FOHE01000003.1"/>
</dbReference>
<evidence type="ECO:0000256" key="1">
    <source>
        <dbReference type="ARBA" id="ARBA00023224"/>
    </source>
</evidence>
<dbReference type="Proteomes" id="UP000198618">
    <property type="component" value="Unassembled WGS sequence"/>
</dbReference>
<evidence type="ECO:0000256" key="4">
    <source>
        <dbReference type="SAM" id="Phobius"/>
    </source>
</evidence>
<dbReference type="Gene3D" id="6.10.340.10">
    <property type="match status" value="1"/>
</dbReference>
<dbReference type="InterPro" id="IPR004089">
    <property type="entry name" value="MCPsignal_dom"/>
</dbReference>
<sequence length="430" mass="47726">MELTTKGISFIRSIKFKLLIIVIISSAIGSPIAGGINALLTDYGILHSGISTMITFLVNILTIPVLVIVFTHFFIIKRIKIINENLAALDKGNFEIEFHDNWNDEISLLSRNIELLATNLEKFITSSQDQSTIVYNQSKGFKTSFDFLTDKNNQQNDLLSKINQSNENITKTFENNSAILQEITTAIENTSLSVQKINNRTTESSQYATQSQQALNNISGQIQRIQDGSTHTATLNKGLDEKASEIEEVVIMIKDIADQTNLLALNASIEAARAGEHGKGFSIVAEEVRKLAEHSIDASGKIGTTINAIQQDVQTVVESMKDDREEINDGVHLFSSVHEKIEKVLNQLKGYSKEVDHISTTMEEVTASSQEIAAHTEQSKQKITDNNETFDLYQNIQQEVDGIIADGLQEINVLLNNAEKLDDRIEDKAS</sequence>
<dbReference type="SUPFAM" id="SSF58104">
    <property type="entry name" value="Methyl-accepting chemotaxis protein (MCP) signaling domain"/>
    <property type="match status" value="1"/>
</dbReference>
<evidence type="ECO:0000256" key="3">
    <source>
        <dbReference type="PROSITE-ProRule" id="PRU00284"/>
    </source>
</evidence>
<dbReference type="GO" id="GO:0006935">
    <property type="term" value="P:chemotaxis"/>
    <property type="evidence" value="ECO:0007669"/>
    <property type="project" value="InterPro"/>
</dbReference>
<gene>
    <name evidence="6" type="ORF">SAMN05216389_103219</name>
</gene>
<dbReference type="InterPro" id="IPR004090">
    <property type="entry name" value="Chemotax_Me-accpt_rcpt"/>
</dbReference>
<evidence type="ECO:0000259" key="5">
    <source>
        <dbReference type="PROSITE" id="PS50111"/>
    </source>
</evidence>
<dbReference type="PANTHER" id="PTHR32089:SF112">
    <property type="entry name" value="LYSOZYME-LIKE PROTEIN-RELATED"/>
    <property type="match status" value="1"/>
</dbReference>
<keyword evidence="7" id="KW-1185">Reference proteome</keyword>
<keyword evidence="4" id="KW-0472">Membrane</keyword>
<evidence type="ECO:0000313" key="6">
    <source>
        <dbReference type="EMBL" id="SES92799.1"/>
    </source>
</evidence>
<feature type="transmembrane region" description="Helical" evidence="4">
    <location>
        <begin position="18"/>
        <end position="40"/>
    </location>
</feature>
<evidence type="ECO:0000313" key="7">
    <source>
        <dbReference type="Proteomes" id="UP000198618"/>
    </source>
</evidence>
<dbReference type="SMART" id="SM00283">
    <property type="entry name" value="MA"/>
    <property type="match status" value="1"/>
</dbReference>
<name>A0A1I0AF58_9BACI</name>
<dbReference type="PANTHER" id="PTHR32089">
    <property type="entry name" value="METHYL-ACCEPTING CHEMOTAXIS PROTEIN MCPB"/>
    <property type="match status" value="1"/>
</dbReference>
<dbReference type="AlphaFoldDB" id="A0A1I0AF58"/>
<feature type="domain" description="Methyl-accepting transducer" evidence="5">
    <location>
        <begin position="144"/>
        <end position="380"/>
    </location>
</feature>
<dbReference type="Gene3D" id="1.10.287.950">
    <property type="entry name" value="Methyl-accepting chemotaxis protein"/>
    <property type="match status" value="1"/>
</dbReference>
<keyword evidence="4" id="KW-1133">Transmembrane helix</keyword>
<proteinExistence type="inferred from homology"/>
<dbReference type="STRING" id="930131.SAMN05216389_103219"/>
<reference evidence="6 7" key="1">
    <citation type="submission" date="2016-10" db="EMBL/GenBank/DDBJ databases">
        <authorList>
            <person name="de Groot N.N."/>
        </authorList>
    </citation>
    <scope>NUCLEOTIDE SEQUENCE [LARGE SCALE GENOMIC DNA]</scope>
    <source>
        <strain evidence="6 7">IBRC-M 10780</strain>
    </source>
</reference>